<dbReference type="OrthoDB" id="6275896at2"/>
<evidence type="ECO:0000313" key="3">
    <source>
        <dbReference type="EMBL" id="EAR26789.1"/>
    </source>
</evidence>
<feature type="region of interest" description="Disordered" evidence="1">
    <location>
        <begin position="31"/>
        <end position="52"/>
    </location>
</feature>
<comment type="caution">
    <text evidence="3">The sequence shown here is derived from an EMBL/GenBank/DDBJ whole genome shotgun (WGS) entry which is preliminary data.</text>
</comment>
<dbReference type="AlphaFoldDB" id="A4CER0"/>
<gene>
    <name evidence="3" type="ORF">PTD2_16631</name>
</gene>
<feature type="compositionally biased region" description="Polar residues" evidence="1">
    <location>
        <begin position="39"/>
        <end position="51"/>
    </location>
</feature>
<sequence length="1169" mass="127418">MNIHPAMKSFSLLACFSAALLLSGCGGSDSSDDTVNPPVVQNQKPQVSISGDKSVEEGKSLKLTAQATDADGSIASYAWSIKSGPTFDLGINNASEFSFTAPDVDADKNLVLSVLVTDNQGATASADYAITIKRKVSTVTITGLITDKPLANATITAKVGDEEFAATSDANGVYSVTLTVDESAQNTLVQLYGIGDNANNPEVEFYSQLNSVSVLLSAAGEDAVLNKDELFGVNVTNVSTAEYALFTRAGQIPTNEQELAIARLAIDAQEKLTLAALIKIVVDSDDNTFVLPEGVTSTFDLVDDVKTSSEFIIQVNQVDPTLIDKTIEEIKKDDTLVDNGSLPLAGQYLITSPQYYGAKSTQLDLNQDGTGTLTGETKVAITWVQAADGFVTLNSVSPLVNILSGSCSINNTFIDNCRYQAINHKFRILAEDKTSRSIEWFYKEQVIDINLNQVVQETATNSLMTMIDKNQTLTVSAADIEGSWYIDDLIQNNGQLFAGQFVFQNDGSGELFFTDGSVSLAFQWQLVANRLEILGDTFTHQLWLFKDINKGYQFSSNVITQDAQSVLTRTGLMIKQEDVFLNVNSAVGRWSIDLGFKVPGNYGDLDFYDDGSMTINLQLNRDSWGLKSGELVRDRFYHPDLGLVGKCPATYQCQLARTVVHKLLAVDGDNYLVTRNWFENDNPIDDSNNWTNGVYTGPTGLTFVSNDVLSYLYTPTQGVAEFAGYWLYGLNLYTVEQGVVNTRSFNEVYVTGQPTQYNIYAKEWGAGDAVGTYKVKQGQLQTTIANQTYFYEIKAFDRNFLTVCRFTAGGSCAAGETVKLYLNKEMAITDATTPVAQSHPLDGTWYDPTIPEFILILQNGKWIQVEFAVDDLGTADEFPGYEIGNFTWDQASGSFSVDILEDTNGVLGYDSDLTHTITVAGDNLTIMASDGEVLNLKRVISASNSLVGGYTGGDISNNRFFATVMLNEGVVVELEHEVGNFGIRASNYTHNATTGYFTWTPFVDQIADSSSDAIVRSQGDRLLWKDNNEFGAMKRTSVTTTQPYFNEASVLGSYNLLANGQNVPFSLQSGGNMLLGSGVDAIAYQWRMEQGQLLVNEITPDTGTESAGFIFSPTALNGTGFDIKLFSWDQPVAAGNDPVNHDFIDASIQKVSQNKILLNTVRPKHAVQL</sequence>
<evidence type="ECO:0000256" key="1">
    <source>
        <dbReference type="SAM" id="MobiDB-lite"/>
    </source>
</evidence>
<dbReference type="InterPro" id="IPR013783">
    <property type="entry name" value="Ig-like_fold"/>
</dbReference>
<organism evidence="3 4">
    <name type="scientific">Pseudoalteromonas tunicata D2</name>
    <dbReference type="NCBI Taxonomy" id="87626"/>
    <lineage>
        <taxon>Bacteria</taxon>
        <taxon>Pseudomonadati</taxon>
        <taxon>Pseudomonadota</taxon>
        <taxon>Gammaproteobacteria</taxon>
        <taxon>Alteromonadales</taxon>
        <taxon>Pseudoalteromonadaceae</taxon>
        <taxon>Pseudoalteromonas</taxon>
    </lineage>
</organism>
<feature type="signal peptide" evidence="2">
    <location>
        <begin position="1"/>
        <end position="23"/>
    </location>
</feature>
<dbReference type="EMBL" id="AAOH01000009">
    <property type="protein sequence ID" value="EAR26789.1"/>
    <property type="molecule type" value="Genomic_DNA"/>
</dbReference>
<dbReference type="eggNOG" id="COG4886">
    <property type="taxonomic scope" value="Bacteria"/>
</dbReference>
<dbReference type="Pfam" id="PF22352">
    <property type="entry name" value="K319L-like_PKD"/>
    <property type="match status" value="1"/>
</dbReference>
<accession>A4CER0</accession>
<feature type="chain" id="PRO_5002666048" evidence="2">
    <location>
        <begin position="24"/>
        <end position="1169"/>
    </location>
</feature>
<protein>
    <submittedName>
        <fullName evidence="3">Chitinase</fullName>
    </submittedName>
</protein>
<dbReference type="STRING" id="87626.PTD2_16631"/>
<reference evidence="3 4" key="1">
    <citation type="submission" date="2006-02" db="EMBL/GenBank/DDBJ databases">
        <authorList>
            <person name="Moran M.A."/>
            <person name="Kjelleberg S."/>
            <person name="Egan S."/>
            <person name="Saunders N."/>
            <person name="Thomas T."/>
            <person name="Ferriera S."/>
            <person name="Johnson J."/>
            <person name="Kravitz S."/>
            <person name="Halpern A."/>
            <person name="Remington K."/>
            <person name="Beeson K."/>
            <person name="Tran B."/>
            <person name="Rogers Y.-H."/>
            <person name="Friedman R."/>
            <person name="Venter J.C."/>
        </authorList>
    </citation>
    <scope>NUCLEOTIDE SEQUENCE [LARGE SCALE GENOMIC DNA]</scope>
    <source>
        <strain evidence="3 4">D2</strain>
    </source>
</reference>
<dbReference type="Gene3D" id="2.60.40.10">
    <property type="entry name" value="Immunoglobulins"/>
    <property type="match status" value="1"/>
</dbReference>
<evidence type="ECO:0000256" key="2">
    <source>
        <dbReference type="SAM" id="SignalP"/>
    </source>
</evidence>
<name>A4CER0_9GAMM</name>
<keyword evidence="4" id="KW-1185">Reference proteome</keyword>
<dbReference type="Proteomes" id="UP000006201">
    <property type="component" value="Unassembled WGS sequence"/>
</dbReference>
<dbReference type="HOGENOM" id="CLU_274278_0_0_6"/>
<dbReference type="RefSeq" id="WP_009840569.1">
    <property type="nucleotide sequence ID" value="NZ_CH959302.1"/>
</dbReference>
<keyword evidence="2" id="KW-0732">Signal</keyword>
<evidence type="ECO:0000313" key="4">
    <source>
        <dbReference type="Proteomes" id="UP000006201"/>
    </source>
</evidence>
<proteinExistence type="predicted"/>